<keyword evidence="2" id="KW-1185">Reference proteome</keyword>
<gene>
    <name evidence="1" type="ORF">GCM10009675_47300</name>
</gene>
<evidence type="ECO:0008006" key="3">
    <source>
        <dbReference type="Google" id="ProtNLM"/>
    </source>
</evidence>
<evidence type="ECO:0000313" key="1">
    <source>
        <dbReference type="EMBL" id="GAA1219151.1"/>
    </source>
</evidence>
<dbReference type="Proteomes" id="UP001500467">
    <property type="component" value="Unassembled WGS sequence"/>
</dbReference>
<accession>A0ABN1VPT6</accession>
<dbReference type="EMBL" id="BAAALM010000017">
    <property type="protein sequence ID" value="GAA1219151.1"/>
    <property type="molecule type" value="Genomic_DNA"/>
</dbReference>
<dbReference type="InterPro" id="IPR025683">
    <property type="entry name" value="Protein_beta"/>
</dbReference>
<proteinExistence type="predicted"/>
<reference evidence="1 2" key="1">
    <citation type="journal article" date="2019" name="Int. J. Syst. Evol. Microbiol.">
        <title>The Global Catalogue of Microorganisms (GCM) 10K type strain sequencing project: providing services to taxonomists for standard genome sequencing and annotation.</title>
        <authorList>
            <consortium name="The Broad Institute Genomics Platform"/>
            <consortium name="The Broad Institute Genome Sequencing Center for Infectious Disease"/>
            <person name="Wu L."/>
            <person name="Ma J."/>
        </authorList>
    </citation>
    <scope>NUCLEOTIDE SEQUENCE [LARGE SCALE GENOMIC DNA]</scope>
    <source>
        <strain evidence="1 2">JCM 13022</strain>
    </source>
</reference>
<dbReference type="Pfam" id="PF14350">
    <property type="entry name" value="Beta_protein"/>
    <property type="match status" value="1"/>
</dbReference>
<protein>
    <recommendedName>
        <fullName evidence="3">Beta protein</fullName>
    </recommendedName>
</protein>
<dbReference type="RefSeq" id="WP_253858981.1">
    <property type="nucleotide sequence ID" value="NZ_BAAALM010000017.1"/>
</dbReference>
<organism evidence="1 2">
    <name type="scientific">Prauserella alba</name>
    <dbReference type="NCBI Taxonomy" id="176898"/>
    <lineage>
        <taxon>Bacteria</taxon>
        <taxon>Bacillati</taxon>
        <taxon>Actinomycetota</taxon>
        <taxon>Actinomycetes</taxon>
        <taxon>Pseudonocardiales</taxon>
        <taxon>Pseudonocardiaceae</taxon>
        <taxon>Prauserella</taxon>
    </lineage>
</organism>
<comment type="caution">
    <text evidence="1">The sequence shown here is derived from an EMBL/GenBank/DDBJ whole genome shotgun (WGS) entry which is preliminary data.</text>
</comment>
<evidence type="ECO:0000313" key="2">
    <source>
        <dbReference type="Proteomes" id="UP001500467"/>
    </source>
</evidence>
<name>A0ABN1VPT6_9PSEU</name>
<sequence length="354" mass="38469">MPHDRVTWVALRAKEGEAEALAHADESHLGRVQPLMILDQGTSAGKQLARAERVARHLRNHDRVLAVDASDVDPSAFAPTGALGELVDRLSYGTDLFDVGPPIPILPALRDSTSLREAAGIGRLGEETGAGVALRIRLTAGRTVEVASVIDALKVDPRTIDMVLDLGFVEAAPAEHVDVIHAAVEVVRATGPLRSIVLLSGSVPSQLSRLGRWHQDRHEEQLWREVSAQHDDVLFGDYGVVHPKPTKGWRPRNIAVRYTCPAGWAYWRRPIEESDPADADDGSIEEPPRARAFRHLCRELIDADIFAGPDFSWGDHKLSNAAHGAEKTLGRPSSPIAFATSHHLAYLAALDLAA</sequence>